<dbReference type="AlphaFoldDB" id="A0A7S3PMX0"/>
<accession>A0A7S3PMX0</accession>
<feature type="compositionally biased region" description="Basic residues" evidence="1">
    <location>
        <begin position="1"/>
        <end position="12"/>
    </location>
</feature>
<name>A0A7S3PMX0_9STRA</name>
<gene>
    <name evidence="3" type="ORF">ASTO00021_LOCUS14652</name>
</gene>
<dbReference type="InterPro" id="IPR041899">
    <property type="entry name" value="MAGE_WH2"/>
</dbReference>
<dbReference type="EMBL" id="HBIN01019205">
    <property type="protein sequence ID" value="CAE0444605.1"/>
    <property type="molecule type" value="Transcribed_RNA"/>
</dbReference>
<evidence type="ECO:0000259" key="2">
    <source>
        <dbReference type="Pfam" id="PF01454"/>
    </source>
</evidence>
<dbReference type="Pfam" id="PF01454">
    <property type="entry name" value="MAGE"/>
    <property type="match status" value="1"/>
</dbReference>
<evidence type="ECO:0000256" key="1">
    <source>
        <dbReference type="SAM" id="MobiDB-lite"/>
    </source>
</evidence>
<reference evidence="3" key="1">
    <citation type="submission" date="2021-01" db="EMBL/GenBank/DDBJ databases">
        <authorList>
            <person name="Corre E."/>
            <person name="Pelletier E."/>
            <person name="Niang G."/>
            <person name="Scheremetjew M."/>
            <person name="Finn R."/>
            <person name="Kale V."/>
            <person name="Holt S."/>
            <person name="Cochrane G."/>
            <person name="Meng A."/>
            <person name="Brown T."/>
            <person name="Cohen L."/>
        </authorList>
    </citation>
    <scope>NUCLEOTIDE SEQUENCE</scope>
    <source>
        <strain evidence="3">GSBS06</strain>
    </source>
</reference>
<dbReference type="InterPro" id="IPR002190">
    <property type="entry name" value="MHD_dom"/>
</dbReference>
<organism evidence="3">
    <name type="scientific">Aplanochytrium stocchinoi</name>
    <dbReference type="NCBI Taxonomy" id="215587"/>
    <lineage>
        <taxon>Eukaryota</taxon>
        <taxon>Sar</taxon>
        <taxon>Stramenopiles</taxon>
        <taxon>Bigyra</taxon>
        <taxon>Labyrinthulomycetes</taxon>
        <taxon>Thraustochytrida</taxon>
        <taxon>Thraustochytriidae</taxon>
        <taxon>Aplanochytrium</taxon>
    </lineage>
</organism>
<feature type="region of interest" description="Disordered" evidence="1">
    <location>
        <begin position="1"/>
        <end position="67"/>
    </location>
</feature>
<dbReference type="Gene3D" id="1.10.10.1210">
    <property type="entry name" value="MAGE homology domain, winged helix WH2 motif"/>
    <property type="match status" value="1"/>
</dbReference>
<sequence>MPRKSSRKRQSKTSKDGDGAEQVETTDLIPVSASKSKRVRALRSVEAEDSENENVDRNNRNSNSDTGMVFASQSAYLGDHEINNVADDDDEADPVPNADVEFHPDTVIKTFTQATHVDTDEADSGVDEHVGSVMRFILFTCSTGKTCTLDRIKQIALNNEVTSKKSLMNLMGKAQVGLKDLFGYDLVCEAYVKEAPKAKFEPIIEKGDKKKRKKQNEEVVILTKDRWILINRSESDDDKVKRAQESSDNDKRAQLMVILALISLHDCKISETKLLVRLADDLGIKDGSELLREFLAENYLKRRRRQGEVDVDGKVIWDLTFGAKTYLTIGLGNIVKFLEQTCGQSLDKRDKARLFGLRTKNGNVVTAFS</sequence>
<evidence type="ECO:0000313" key="3">
    <source>
        <dbReference type="EMBL" id="CAE0444605.1"/>
    </source>
</evidence>
<proteinExistence type="predicted"/>
<feature type="domain" description="MAGE" evidence="2">
    <location>
        <begin position="133"/>
        <end position="317"/>
    </location>
</feature>
<protein>
    <recommendedName>
        <fullName evidence="2">MAGE domain-containing protein</fullName>
    </recommendedName>
</protein>